<evidence type="ECO:0000313" key="1">
    <source>
        <dbReference type="EMBL" id="KAG5651881.1"/>
    </source>
</evidence>
<proteinExistence type="predicted"/>
<accession>A0A9P7KGT8</accession>
<sequence length="180" mass="19846">MQIQPRCGGKDSERGRYCWAPIGRFVELERQRCDLEELYRPTLSVALVNALTLQTTPQRCLTHFLTIELSPVPEGLSKNLSAIPRSFTVEDVRVNSFEDALASGTPDSEDMKRICADITEKSTPLIASGGLGIGVVQLCVSSLNLAQITPFGFTESLHDLRVEPNWESSLKQAIEKGILV</sequence>
<gene>
    <name evidence="1" type="ORF">H0H81_007075</name>
</gene>
<dbReference type="AlphaFoldDB" id="A0A9P7KGT8"/>
<evidence type="ECO:0000313" key="2">
    <source>
        <dbReference type="Proteomes" id="UP000717328"/>
    </source>
</evidence>
<reference evidence="1" key="1">
    <citation type="submission" date="2021-02" db="EMBL/GenBank/DDBJ databases">
        <authorList>
            <person name="Nieuwenhuis M."/>
            <person name="Van De Peppel L.J.J."/>
        </authorList>
    </citation>
    <scope>NUCLEOTIDE SEQUENCE</scope>
    <source>
        <strain evidence="1">D49</strain>
    </source>
</reference>
<reference evidence="1" key="2">
    <citation type="submission" date="2021-10" db="EMBL/GenBank/DDBJ databases">
        <title>Phylogenomics reveals ancestral predisposition of the termite-cultivated fungus Termitomyces towards a domesticated lifestyle.</title>
        <authorList>
            <person name="Auxier B."/>
            <person name="Grum-Grzhimaylo A."/>
            <person name="Cardenas M.E."/>
            <person name="Lodge J.D."/>
            <person name="Laessoe T."/>
            <person name="Pedersen O."/>
            <person name="Smith M.E."/>
            <person name="Kuyper T.W."/>
            <person name="Franco-Molano E.A."/>
            <person name="Baroni T.J."/>
            <person name="Aanen D.K."/>
        </authorList>
    </citation>
    <scope>NUCLEOTIDE SEQUENCE</scope>
    <source>
        <strain evidence="1">D49</strain>
    </source>
</reference>
<dbReference type="EMBL" id="JABCKI010000186">
    <property type="protein sequence ID" value="KAG5651881.1"/>
    <property type="molecule type" value="Genomic_DNA"/>
</dbReference>
<keyword evidence="2" id="KW-1185">Reference proteome</keyword>
<comment type="caution">
    <text evidence="1">The sequence shown here is derived from an EMBL/GenBank/DDBJ whole genome shotgun (WGS) entry which is preliminary data.</text>
</comment>
<organism evidence="1 2">
    <name type="scientific">Sphagnurus paluster</name>
    <dbReference type="NCBI Taxonomy" id="117069"/>
    <lineage>
        <taxon>Eukaryota</taxon>
        <taxon>Fungi</taxon>
        <taxon>Dikarya</taxon>
        <taxon>Basidiomycota</taxon>
        <taxon>Agaricomycotina</taxon>
        <taxon>Agaricomycetes</taxon>
        <taxon>Agaricomycetidae</taxon>
        <taxon>Agaricales</taxon>
        <taxon>Tricholomatineae</taxon>
        <taxon>Lyophyllaceae</taxon>
        <taxon>Sphagnurus</taxon>
    </lineage>
</organism>
<name>A0A9P7KGT8_9AGAR</name>
<dbReference type="OrthoDB" id="3017086at2759"/>
<dbReference type="Proteomes" id="UP000717328">
    <property type="component" value="Unassembled WGS sequence"/>
</dbReference>
<protein>
    <submittedName>
        <fullName evidence="1">Uncharacterized protein</fullName>
    </submittedName>
</protein>